<dbReference type="EMBL" id="JAACNO010000469">
    <property type="protein sequence ID" value="KAF4147395.1"/>
    <property type="molecule type" value="Genomic_DNA"/>
</dbReference>
<gene>
    <name evidence="3" type="ORF">GN958_ATG03402</name>
    <name evidence="4" type="ORF">GN958_ATG03404</name>
    <name evidence="2" type="ORF">GN958_ATG12638</name>
</gene>
<dbReference type="EMBL" id="JAACNO010000469">
    <property type="protein sequence ID" value="KAF4147393.1"/>
    <property type="molecule type" value="Genomic_DNA"/>
</dbReference>
<name>A0A8S9V2F4_PHYIN</name>
<dbReference type="AlphaFoldDB" id="A0A8S9V2F4"/>
<proteinExistence type="predicted"/>
<protein>
    <submittedName>
        <fullName evidence="4">Uncharacterized protein</fullName>
    </submittedName>
</protein>
<accession>A0A8S9V2F4</accession>
<feature type="region of interest" description="Disordered" evidence="1">
    <location>
        <begin position="75"/>
        <end position="98"/>
    </location>
</feature>
<evidence type="ECO:0000313" key="3">
    <source>
        <dbReference type="EMBL" id="KAF4147393.1"/>
    </source>
</evidence>
<evidence type="ECO:0000313" key="2">
    <source>
        <dbReference type="EMBL" id="KAF4138160.1"/>
    </source>
</evidence>
<sequence>MQQARDIKLPKPDTRQQKQDKYFDWFTKLTFRLFARRMKLADVLRSRIERTQEKLLPIFEKLPAIVDMLHKATNEKQTDSTSIPSTPAQFPPCISLCV</sequence>
<organism evidence="4 5">
    <name type="scientific">Phytophthora infestans</name>
    <name type="common">Potato late blight agent</name>
    <name type="synonym">Botrytis infestans</name>
    <dbReference type="NCBI Taxonomy" id="4787"/>
    <lineage>
        <taxon>Eukaryota</taxon>
        <taxon>Sar</taxon>
        <taxon>Stramenopiles</taxon>
        <taxon>Oomycota</taxon>
        <taxon>Peronosporomycetes</taxon>
        <taxon>Peronosporales</taxon>
        <taxon>Peronosporaceae</taxon>
        <taxon>Phytophthora</taxon>
    </lineage>
</organism>
<dbReference type="EMBL" id="JAACNO010001725">
    <property type="protein sequence ID" value="KAF4138160.1"/>
    <property type="molecule type" value="Genomic_DNA"/>
</dbReference>
<comment type="caution">
    <text evidence="4">The sequence shown here is derived from an EMBL/GenBank/DDBJ whole genome shotgun (WGS) entry which is preliminary data.</text>
</comment>
<evidence type="ECO:0000313" key="4">
    <source>
        <dbReference type="EMBL" id="KAF4147395.1"/>
    </source>
</evidence>
<evidence type="ECO:0000256" key="1">
    <source>
        <dbReference type="SAM" id="MobiDB-lite"/>
    </source>
</evidence>
<reference evidence="4" key="1">
    <citation type="submission" date="2020-03" db="EMBL/GenBank/DDBJ databases">
        <title>Hybrid Assembly of Korean Phytophthora infestans isolates.</title>
        <authorList>
            <person name="Prokchorchik M."/>
            <person name="Lee Y."/>
            <person name="Seo J."/>
            <person name="Cho J.-H."/>
            <person name="Park Y.-E."/>
            <person name="Jang D.-C."/>
            <person name="Im J.-S."/>
            <person name="Choi J.-G."/>
            <person name="Park H.-J."/>
            <person name="Lee G.-B."/>
            <person name="Lee Y.-G."/>
            <person name="Hong S.-Y."/>
            <person name="Cho K."/>
            <person name="Sohn K.H."/>
        </authorList>
    </citation>
    <scope>NUCLEOTIDE SEQUENCE</scope>
    <source>
        <strain evidence="4">KR_2_A2</strain>
    </source>
</reference>
<dbReference type="Proteomes" id="UP000704712">
    <property type="component" value="Unassembled WGS sequence"/>
</dbReference>
<feature type="compositionally biased region" description="Polar residues" evidence="1">
    <location>
        <begin position="79"/>
        <end position="88"/>
    </location>
</feature>
<evidence type="ECO:0000313" key="5">
    <source>
        <dbReference type="Proteomes" id="UP000704712"/>
    </source>
</evidence>